<sequence>MLAQGSFRILLSIITFLSALAAAQQSFIFELPSYTSAKGCIQKCVSQGSITGINSFGCNVGSPASCLCSAKPSSFVSSYGFTCASSACGNVDDASAASRIWSSYCVVNSALPAAAGMETGVPTAGSTPTDSPASGSTPGPATPTPTTGAASKTLGLAHSGTLALGVVVGISLPALLMSV</sequence>
<feature type="chain" id="PRO_5040197987" description="Extracellular membrane protein CFEM domain-containing protein" evidence="2">
    <location>
        <begin position="24"/>
        <end position="179"/>
    </location>
</feature>
<feature type="compositionally biased region" description="Low complexity" evidence="1">
    <location>
        <begin position="125"/>
        <end position="150"/>
    </location>
</feature>
<reference evidence="3" key="1">
    <citation type="journal article" date="2020" name="Stud. Mycol.">
        <title>101 Dothideomycetes genomes: a test case for predicting lifestyles and emergence of pathogens.</title>
        <authorList>
            <person name="Haridas S."/>
            <person name="Albert R."/>
            <person name="Binder M."/>
            <person name="Bloem J."/>
            <person name="Labutti K."/>
            <person name="Salamov A."/>
            <person name="Andreopoulos B."/>
            <person name="Baker S."/>
            <person name="Barry K."/>
            <person name="Bills G."/>
            <person name="Bluhm B."/>
            <person name="Cannon C."/>
            <person name="Castanera R."/>
            <person name="Culley D."/>
            <person name="Daum C."/>
            <person name="Ezra D."/>
            <person name="Gonzalez J."/>
            <person name="Henrissat B."/>
            <person name="Kuo A."/>
            <person name="Liang C."/>
            <person name="Lipzen A."/>
            <person name="Lutzoni F."/>
            <person name="Magnuson J."/>
            <person name="Mondo S."/>
            <person name="Nolan M."/>
            <person name="Ohm R."/>
            <person name="Pangilinan J."/>
            <person name="Park H.-J."/>
            <person name="Ramirez L."/>
            <person name="Alfaro M."/>
            <person name="Sun H."/>
            <person name="Tritt A."/>
            <person name="Yoshinaga Y."/>
            <person name="Zwiers L.-H."/>
            <person name="Turgeon B."/>
            <person name="Goodwin S."/>
            <person name="Spatafora J."/>
            <person name="Crous P."/>
            <person name="Grigoriev I."/>
        </authorList>
    </citation>
    <scope>NUCLEOTIDE SEQUENCE</scope>
    <source>
        <strain evidence="3">CBS 133067</strain>
    </source>
</reference>
<evidence type="ECO:0000313" key="3">
    <source>
        <dbReference type="EMBL" id="KAF2094394.1"/>
    </source>
</evidence>
<gene>
    <name evidence="3" type="ORF">NA57DRAFT_60439</name>
</gene>
<comment type="caution">
    <text evidence="3">The sequence shown here is derived from an EMBL/GenBank/DDBJ whole genome shotgun (WGS) entry which is preliminary data.</text>
</comment>
<evidence type="ECO:0000256" key="2">
    <source>
        <dbReference type="SAM" id="SignalP"/>
    </source>
</evidence>
<dbReference type="Proteomes" id="UP000799772">
    <property type="component" value="Unassembled WGS sequence"/>
</dbReference>
<feature type="region of interest" description="Disordered" evidence="1">
    <location>
        <begin position="119"/>
        <end position="150"/>
    </location>
</feature>
<feature type="signal peptide" evidence="2">
    <location>
        <begin position="1"/>
        <end position="23"/>
    </location>
</feature>
<accession>A0A9P4I5S9</accession>
<keyword evidence="4" id="KW-1185">Reference proteome</keyword>
<dbReference type="AlphaFoldDB" id="A0A9P4I5S9"/>
<name>A0A9P4I5S9_9PEZI</name>
<protein>
    <recommendedName>
        <fullName evidence="5">Extracellular membrane protein CFEM domain-containing protein</fullName>
    </recommendedName>
</protein>
<dbReference type="EMBL" id="ML978134">
    <property type="protein sequence ID" value="KAF2094394.1"/>
    <property type="molecule type" value="Genomic_DNA"/>
</dbReference>
<evidence type="ECO:0008006" key="5">
    <source>
        <dbReference type="Google" id="ProtNLM"/>
    </source>
</evidence>
<keyword evidence="2" id="KW-0732">Signal</keyword>
<organism evidence="3 4">
    <name type="scientific">Rhizodiscina lignyota</name>
    <dbReference type="NCBI Taxonomy" id="1504668"/>
    <lineage>
        <taxon>Eukaryota</taxon>
        <taxon>Fungi</taxon>
        <taxon>Dikarya</taxon>
        <taxon>Ascomycota</taxon>
        <taxon>Pezizomycotina</taxon>
        <taxon>Dothideomycetes</taxon>
        <taxon>Pleosporomycetidae</taxon>
        <taxon>Aulographales</taxon>
        <taxon>Rhizodiscinaceae</taxon>
        <taxon>Rhizodiscina</taxon>
    </lineage>
</organism>
<evidence type="ECO:0000256" key="1">
    <source>
        <dbReference type="SAM" id="MobiDB-lite"/>
    </source>
</evidence>
<evidence type="ECO:0000313" key="4">
    <source>
        <dbReference type="Proteomes" id="UP000799772"/>
    </source>
</evidence>
<proteinExistence type="predicted"/>